<sequence>MDENTPTVSLVSCMHFVRRGVAKAVPEKIELSEKELEKIIKQTANELRLTEQGDDVSDDEDEAGPSSARPPPTNPNDEFDFEKYDEEDSGNPVGIGTVATLPNLGDLGDNVQIRTDGPDSDEEDDIIKPDDNLLLVGHVESDASVLEVYIFNKEEGSFYVHHDIVLPWFPLCIEWLSHDPSDTKPGNLCALGGMDPVIQVWDLDIENCLEPAFKLGKKPNKKKKTKRVGHKSAVLDMSWNRNFSHVLASGSADNTVLLWDLDQGTPHTKLDYFQDKIQTMEFHPHEAQTLLTGCGDGAARASDCREPAAHRAWRLAPEVERVTWDRANPYCFAMSNNEGQVAYVDVRSDQPVWTLAAHEKEVTGLILSEIPGMLITVSTDGKIKTWDITRSPPAQVSERVGRVGQALCAAACPEAPYSLALGGDNKECFIELVDLAANEQVMNCFGSRVPPAPPQQPAADGDAMET</sequence>
<keyword evidence="2" id="KW-1185">Reference proteome</keyword>
<evidence type="ECO:0000313" key="1">
    <source>
        <dbReference type="EMBL" id="KAI8430324.1"/>
    </source>
</evidence>
<reference evidence="1 2" key="1">
    <citation type="journal article" date="2022" name="Genome Biol. Evol.">
        <title>The Spruce Budworm Genome: Reconstructing the Evolutionary History of Antifreeze Proteins.</title>
        <authorList>
            <person name="Beliveau C."/>
            <person name="Gagne P."/>
            <person name="Picq S."/>
            <person name="Vernygora O."/>
            <person name="Keeling C.I."/>
            <person name="Pinkney K."/>
            <person name="Doucet D."/>
            <person name="Wen F."/>
            <person name="Johnston J.S."/>
            <person name="Maaroufi H."/>
            <person name="Boyle B."/>
            <person name="Laroche J."/>
            <person name="Dewar K."/>
            <person name="Juretic N."/>
            <person name="Blackburn G."/>
            <person name="Nisole A."/>
            <person name="Brunet B."/>
            <person name="Brandao M."/>
            <person name="Lumley L."/>
            <person name="Duan J."/>
            <person name="Quan G."/>
            <person name="Lucarotti C.J."/>
            <person name="Roe A.D."/>
            <person name="Sperling F.A.H."/>
            <person name="Levesque R.C."/>
            <person name="Cusson M."/>
        </authorList>
    </citation>
    <scope>NUCLEOTIDE SEQUENCE [LARGE SCALE GENOMIC DNA]</scope>
    <source>
        <strain evidence="1">Glfc:IPQL:Cfum</strain>
    </source>
</reference>
<organism evidence="1 2">
    <name type="scientific">Choristoneura fumiferana</name>
    <name type="common">Spruce budworm moth</name>
    <name type="synonym">Archips fumiferana</name>
    <dbReference type="NCBI Taxonomy" id="7141"/>
    <lineage>
        <taxon>Eukaryota</taxon>
        <taxon>Metazoa</taxon>
        <taxon>Ecdysozoa</taxon>
        <taxon>Arthropoda</taxon>
        <taxon>Hexapoda</taxon>
        <taxon>Insecta</taxon>
        <taxon>Pterygota</taxon>
        <taxon>Neoptera</taxon>
        <taxon>Endopterygota</taxon>
        <taxon>Lepidoptera</taxon>
        <taxon>Glossata</taxon>
        <taxon>Ditrysia</taxon>
        <taxon>Tortricoidea</taxon>
        <taxon>Tortricidae</taxon>
        <taxon>Tortricinae</taxon>
        <taxon>Choristoneura</taxon>
    </lineage>
</organism>
<accession>A0ACC0K1L0</accession>
<comment type="caution">
    <text evidence="1">The sequence shown here is derived from an EMBL/GenBank/DDBJ whole genome shotgun (WGS) entry which is preliminary data.</text>
</comment>
<evidence type="ECO:0000313" key="2">
    <source>
        <dbReference type="Proteomes" id="UP001064048"/>
    </source>
</evidence>
<gene>
    <name evidence="1" type="ORF">MSG28_000630</name>
</gene>
<dbReference type="Proteomes" id="UP001064048">
    <property type="component" value="Chromosome Z"/>
</dbReference>
<proteinExistence type="predicted"/>
<protein>
    <submittedName>
        <fullName evidence="1">Uncharacterized protein</fullName>
    </submittedName>
</protein>
<name>A0ACC0K1L0_CHOFU</name>
<dbReference type="EMBL" id="CM046131">
    <property type="protein sequence ID" value="KAI8430324.1"/>
    <property type="molecule type" value="Genomic_DNA"/>
</dbReference>